<dbReference type="EMBL" id="JBHUHY010000016">
    <property type="protein sequence ID" value="MFD2188269.1"/>
    <property type="molecule type" value="Genomic_DNA"/>
</dbReference>
<keyword evidence="2" id="KW-1185">Reference proteome</keyword>
<accession>A0ABW5B2A0</accession>
<organism evidence="1 2">
    <name type="scientific">Aquimarina celericrescens</name>
    <dbReference type="NCBI Taxonomy" id="1964542"/>
    <lineage>
        <taxon>Bacteria</taxon>
        <taxon>Pseudomonadati</taxon>
        <taxon>Bacteroidota</taxon>
        <taxon>Flavobacteriia</taxon>
        <taxon>Flavobacteriales</taxon>
        <taxon>Flavobacteriaceae</taxon>
        <taxon>Aquimarina</taxon>
    </lineage>
</organism>
<evidence type="ECO:0000313" key="1">
    <source>
        <dbReference type="EMBL" id="MFD2188269.1"/>
    </source>
</evidence>
<dbReference type="Proteomes" id="UP001597344">
    <property type="component" value="Unassembled WGS sequence"/>
</dbReference>
<evidence type="ECO:0000313" key="2">
    <source>
        <dbReference type="Proteomes" id="UP001597344"/>
    </source>
</evidence>
<evidence type="ECO:0008006" key="3">
    <source>
        <dbReference type="Google" id="ProtNLM"/>
    </source>
</evidence>
<comment type="caution">
    <text evidence="1">The sequence shown here is derived from an EMBL/GenBank/DDBJ whole genome shotgun (WGS) entry which is preliminary data.</text>
</comment>
<gene>
    <name evidence="1" type="ORF">ACFSJT_15805</name>
</gene>
<dbReference type="RefSeq" id="WP_378321294.1">
    <property type="nucleotide sequence ID" value="NZ_JBHUHY010000016.1"/>
</dbReference>
<proteinExistence type="predicted"/>
<name>A0ABW5B2A0_9FLAO</name>
<protein>
    <recommendedName>
        <fullName evidence="3">Knr4/Smi1-like domain-containing protein</fullName>
    </recommendedName>
</protein>
<sequence length="175" mass="20079">MSLNRDMKFWKNNKESKSEIELKELNPQELSEIEVSYLKGNSRITDYYDILTIKYSGKYGIGSAGNSDAQYMYAKGEYGLNCYEPMGAILDLSNLEYEWGDMMDLVFNVGSNQYVDAEFPIALIIGEKCAEAIGTLIHGINSKESATTEEWIFDDFEMAWKFVEEKIEKRTHNNV</sequence>
<reference evidence="2" key="1">
    <citation type="journal article" date="2019" name="Int. J. Syst. Evol. Microbiol.">
        <title>The Global Catalogue of Microorganisms (GCM) 10K type strain sequencing project: providing services to taxonomists for standard genome sequencing and annotation.</title>
        <authorList>
            <consortium name="The Broad Institute Genomics Platform"/>
            <consortium name="The Broad Institute Genome Sequencing Center for Infectious Disease"/>
            <person name="Wu L."/>
            <person name="Ma J."/>
        </authorList>
    </citation>
    <scope>NUCLEOTIDE SEQUENCE [LARGE SCALE GENOMIC DNA]</scope>
    <source>
        <strain evidence="2">DT92</strain>
    </source>
</reference>